<organism evidence="1 2">
    <name type="scientific">Ambrosia artemisiifolia</name>
    <name type="common">Common ragweed</name>
    <dbReference type="NCBI Taxonomy" id="4212"/>
    <lineage>
        <taxon>Eukaryota</taxon>
        <taxon>Viridiplantae</taxon>
        <taxon>Streptophyta</taxon>
        <taxon>Embryophyta</taxon>
        <taxon>Tracheophyta</taxon>
        <taxon>Spermatophyta</taxon>
        <taxon>Magnoliopsida</taxon>
        <taxon>eudicotyledons</taxon>
        <taxon>Gunneridae</taxon>
        <taxon>Pentapetalae</taxon>
        <taxon>asterids</taxon>
        <taxon>campanulids</taxon>
        <taxon>Asterales</taxon>
        <taxon>Asteraceae</taxon>
        <taxon>Asteroideae</taxon>
        <taxon>Heliantheae alliance</taxon>
        <taxon>Heliantheae</taxon>
        <taxon>Ambrosia</taxon>
    </lineage>
</organism>
<keyword evidence="2" id="KW-1185">Reference proteome</keyword>
<protein>
    <submittedName>
        <fullName evidence="1">Uncharacterized protein</fullName>
    </submittedName>
</protein>
<evidence type="ECO:0000313" key="2">
    <source>
        <dbReference type="Proteomes" id="UP001206925"/>
    </source>
</evidence>
<evidence type="ECO:0000313" key="1">
    <source>
        <dbReference type="EMBL" id="KAI7746961.1"/>
    </source>
</evidence>
<sequence>MRSQWHGVTSMPKVMLSSRRFFFHRPRGRVP</sequence>
<proteinExistence type="predicted"/>
<feature type="non-terminal residue" evidence="1">
    <location>
        <position position="31"/>
    </location>
</feature>
<dbReference type="EMBL" id="JAMZMK010006869">
    <property type="protein sequence ID" value="KAI7746961.1"/>
    <property type="molecule type" value="Genomic_DNA"/>
</dbReference>
<dbReference type="Proteomes" id="UP001206925">
    <property type="component" value="Unassembled WGS sequence"/>
</dbReference>
<reference evidence="1" key="1">
    <citation type="submission" date="2022-06" db="EMBL/GenBank/DDBJ databases">
        <title>Uncovering the hologenomic basis of an extraordinary plant invasion.</title>
        <authorList>
            <person name="Bieker V.C."/>
            <person name="Martin M.D."/>
            <person name="Gilbert T."/>
            <person name="Hodgins K."/>
            <person name="Battlay P."/>
            <person name="Petersen B."/>
            <person name="Wilson J."/>
        </authorList>
    </citation>
    <scope>NUCLEOTIDE SEQUENCE</scope>
    <source>
        <strain evidence="1">AA19_3_7</strain>
        <tissue evidence="1">Leaf</tissue>
    </source>
</reference>
<dbReference type="AlphaFoldDB" id="A0AAD5CUX5"/>
<name>A0AAD5CUX5_AMBAR</name>
<comment type="caution">
    <text evidence="1">The sequence shown here is derived from an EMBL/GenBank/DDBJ whole genome shotgun (WGS) entry which is preliminary data.</text>
</comment>
<gene>
    <name evidence="1" type="ORF">M8C21_027300</name>
</gene>
<accession>A0AAD5CUX5</accession>